<accession>F9WTK8</accession>
<name>F9WTK8_TRYVY</name>
<organism evidence="1 2">
    <name type="scientific">Trypanosoma vivax (strain Y486)</name>
    <dbReference type="NCBI Taxonomy" id="1055687"/>
    <lineage>
        <taxon>Eukaryota</taxon>
        <taxon>Discoba</taxon>
        <taxon>Euglenozoa</taxon>
        <taxon>Kinetoplastea</taxon>
        <taxon>Metakinetoplastina</taxon>
        <taxon>Trypanosomatida</taxon>
        <taxon>Trypanosomatidae</taxon>
        <taxon>Trypanosoma</taxon>
        <taxon>Duttonella</taxon>
    </lineage>
</organism>
<protein>
    <submittedName>
        <fullName evidence="1">Uncharacterized protein</fullName>
    </submittedName>
</protein>
<sequence>MKLTLPDSQVGRLLAHVPSLMSSKDGCPMGEMTVRNRYFEADISVHCFGGLRALVAWERAPTPQELLAFGVVVVATNVSSLCEASRGNVLSALHSCCEASFFRQRRGQGKRRGSDIILQGEYNSAEDLTSELCAAAEDTQVFVLYITDGNESDESLVNVVEELLNGLQEAVGEWGRESSKGLCGNSPQTGSCSSSCGSCNDHVDESFLSLLPVEVVYGAPHGVGVRRLQEAVEQHVWPMRRMRKDSIMSNSRCGQVAQKKQEVAPSTSCGAADVDAERVADLTIGREIPPHYLVDPLTFRSFVVEFLRVEVPDEEQNRQLIRLIDNMKHHGHLLPTATRQRQAAVLTQKLGKHLHVP</sequence>
<evidence type="ECO:0000313" key="2">
    <source>
        <dbReference type="Proteomes" id="UP000009027"/>
    </source>
</evidence>
<dbReference type="AlphaFoldDB" id="F9WTK8"/>
<evidence type="ECO:0000313" key="1">
    <source>
        <dbReference type="EMBL" id="CCD20901.1"/>
    </source>
</evidence>
<dbReference type="PANTHER" id="PTHR14659">
    <property type="entry name" value="ALPHA- AND GAMMA-ADAPTIN-BINDING PROTEIN P34"/>
    <property type="match status" value="1"/>
</dbReference>
<dbReference type="VEuPathDB" id="TriTrypDB:TvY486_0037830"/>
<reference evidence="1 2" key="1">
    <citation type="journal article" date="2012" name="Proc. Natl. Acad. Sci. U.S.A.">
        <title>Antigenic diversity is generated by distinct evolutionary mechanisms in African trypanosome species.</title>
        <authorList>
            <person name="Jackson A.P."/>
            <person name="Berry A."/>
            <person name="Aslett M."/>
            <person name="Allison H.C."/>
            <person name="Burton P."/>
            <person name="Vavrova-Anderson J."/>
            <person name="Brown R."/>
            <person name="Browne H."/>
            <person name="Corton N."/>
            <person name="Hauser H."/>
            <person name="Gamble J."/>
            <person name="Gilderthorp R."/>
            <person name="Marcello L."/>
            <person name="McQuillan J."/>
            <person name="Otto T.D."/>
            <person name="Quail M.A."/>
            <person name="Sanders M.J."/>
            <person name="van Tonder A."/>
            <person name="Ginger M.L."/>
            <person name="Field M.C."/>
            <person name="Barry J.D."/>
            <person name="Hertz-Fowler C."/>
            <person name="Berriman M."/>
        </authorList>
    </citation>
    <scope>NUCLEOTIDE SEQUENCE</scope>
    <source>
        <strain evidence="1 2">Y486</strain>
    </source>
</reference>
<dbReference type="InterPro" id="IPR019341">
    <property type="entry name" value="Alpha/Gamma-adaptin-bd_p34"/>
</dbReference>
<gene>
    <name evidence="1" type="ORF">TvY486_0037830</name>
</gene>
<proteinExistence type="predicted"/>
<dbReference type="PANTHER" id="PTHR14659:SF1">
    <property type="entry name" value="ALPHA- AND GAMMA-ADAPTIN-BINDING PROTEIN P34"/>
    <property type="match status" value="1"/>
</dbReference>
<dbReference type="Proteomes" id="UP000009027">
    <property type="component" value="Unassembled WGS sequence"/>
</dbReference>
<keyword evidence="2" id="KW-1185">Reference proteome</keyword>
<dbReference type="EMBL" id="CAEX01006556">
    <property type="protein sequence ID" value="CCD20901.1"/>
    <property type="molecule type" value="Genomic_DNA"/>
</dbReference>